<evidence type="ECO:0000259" key="1">
    <source>
        <dbReference type="Pfam" id="PF13362"/>
    </source>
</evidence>
<dbReference type="Proteomes" id="UP000550136">
    <property type="component" value="Unassembled WGS sequence"/>
</dbReference>
<organism evidence="2 4">
    <name type="scientific">Sphingomonas paucimobilis</name>
    <name type="common">Pseudomonas paucimobilis</name>
    <dbReference type="NCBI Taxonomy" id="13689"/>
    <lineage>
        <taxon>Bacteria</taxon>
        <taxon>Pseudomonadati</taxon>
        <taxon>Pseudomonadota</taxon>
        <taxon>Alphaproteobacteria</taxon>
        <taxon>Sphingomonadales</taxon>
        <taxon>Sphingomonadaceae</taxon>
        <taxon>Sphingomonas</taxon>
    </lineage>
</organism>
<proteinExistence type="predicted"/>
<dbReference type="Proteomes" id="UP000594836">
    <property type="component" value="Chromosome"/>
</dbReference>
<dbReference type="Gene3D" id="3.40.1360.10">
    <property type="match status" value="1"/>
</dbReference>
<dbReference type="RefSeq" id="WP_047866770.1">
    <property type="nucleotide sequence ID" value="NZ_AP023323.1"/>
</dbReference>
<dbReference type="InterPro" id="IPR006171">
    <property type="entry name" value="TOPRIM_dom"/>
</dbReference>
<gene>
    <name evidence="2" type="ORF">HKX06_06645</name>
    <name evidence="3" type="ORF">I6G38_00205</name>
</gene>
<dbReference type="EMBL" id="JABEOU010000021">
    <property type="protein sequence ID" value="NNG57055.1"/>
    <property type="molecule type" value="Genomic_DNA"/>
</dbReference>
<dbReference type="SUPFAM" id="SSF56731">
    <property type="entry name" value="DNA primase core"/>
    <property type="match status" value="1"/>
</dbReference>
<protein>
    <submittedName>
        <fullName evidence="3">Toprim domain-containing protein</fullName>
    </submittedName>
</protein>
<evidence type="ECO:0000313" key="4">
    <source>
        <dbReference type="Proteomes" id="UP000550136"/>
    </source>
</evidence>
<dbReference type="OrthoDB" id="7465087at2"/>
<reference evidence="2 4" key="1">
    <citation type="submission" date="2020-05" db="EMBL/GenBank/DDBJ databases">
        <title>Draft Genome Sequences of Sphingomonas sp. Isolated from the International Space Station.</title>
        <authorList>
            <person name="Bijlani S."/>
            <person name="Singh N.K."/>
            <person name="Mason C.E."/>
            <person name="Wang C.C."/>
            <person name="Venkateswaran K."/>
        </authorList>
    </citation>
    <scope>NUCLEOTIDE SEQUENCE [LARGE SCALE GENOMIC DNA]</scope>
    <source>
        <strain evidence="2 4">FKI-L5-BR-P1</strain>
    </source>
</reference>
<evidence type="ECO:0000313" key="2">
    <source>
        <dbReference type="EMBL" id="NNG57055.1"/>
    </source>
</evidence>
<feature type="domain" description="Toprim" evidence="1">
    <location>
        <begin position="15"/>
        <end position="82"/>
    </location>
</feature>
<reference evidence="3 5" key="2">
    <citation type="submission" date="2020-12" db="EMBL/GenBank/DDBJ databases">
        <title>FDA dAtabase for Regulatory Grade micrObial Sequences (FDA-ARGOS): Supporting development and validation of Infectious Disease Dx tests.</title>
        <authorList>
            <person name="Sproer C."/>
            <person name="Gronow S."/>
            <person name="Severitt S."/>
            <person name="Schroder I."/>
            <person name="Tallon L."/>
            <person name="Sadzewicz L."/>
            <person name="Zhao X."/>
            <person name="Boylan J."/>
            <person name="Ott S."/>
            <person name="Bowen H."/>
            <person name="Vavikolanu K."/>
            <person name="Mehta A."/>
            <person name="Aluvathingal J."/>
            <person name="Nadendla S."/>
            <person name="Lowell S."/>
            <person name="Myers T."/>
            <person name="Yan Y."/>
            <person name="Sichtig H."/>
        </authorList>
    </citation>
    <scope>NUCLEOTIDE SEQUENCE [LARGE SCALE GENOMIC DNA]</scope>
    <source>
        <strain evidence="3 5">FDAARGOS_881</strain>
    </source>
</reference>
<evidence type="ECO:0000313" key="5">
    <source>
        <dbReference type="Proteomes" id="UP000594836"/>
    </source>
</evidence>
<dbReference type="Pfam" id="PF13362">
    <property type="entry name" value="Toprim_3"/>
    <property type="match status" value="1"/>
</dbReference>
<evidence type="ECO:0000313" key="3">
    <source>
        <dbReference type="EMBL" id="QPT08811.1"/>
    </source>
</evidence>
<accession>A0A411LIU8</accession>
<dbReference type="EMBL" id="CP065713">
    <property type="protein sequence ID" value="QPT08811.1"/>
    <property type="molecule type" value="Genomic_DNA"/>
</dbReference>
<dbReference type="AlphaFoldDB" id="A0A411LIU8"/>
<name>A0A411LIU8_SPHPI</name>
<sequence length="137" mass="15186">MLRLWLYWRCTRLREDVLTLVQALGRSVWAAAGTSMMPQMTFADVTRAIVIGVDGDAAGSAAATKAAEAYTEAGLTVRIIRANSAAQLFALDCILGITQRFTSIWAAPQQFARDTGRNRNWVWCRFFAHPPYLAGME</sequence>